<proteinExistence type="predicted"/>
<gene>
    <name evidence="2" type="ORF">ECPE_LOCUS2419</name>
</gene>
<reference evidence="4" key="1">
    <citation type="submission" date="2016-06" db="UniProtKB">
        <authorList>
            <consortium name="WormBaseParasite"/>
        </authorList>
    </citation>
    <scope>IDENTIFICATION</scope>
</reference>
<dbReference type="AlphaFoldDB" id="A0A183A634"/>
<feature type="compositionally biased region" description="Polar residues" evidence="1">
    <location>
        <begin position="9"/>
        <end position="19"/>
    </location>
</feature>
<sequence length="399" mass="44984">MRSEEHEITSSSANGTPIATLNGGEMNYHVSPARQAAYEALRRELEQAMRNRATLRNKHIPKYFRSREGVQFLIQQGTPTAMNVVNELTCLQALDVTNAILSEDNGANASPILGDVSRTEKETMSKDSSLSDSKPPKTISEKICVERKLNVATHSTQRRTLRESMLRKHKAFLYYDENVKLGEKPHVPLDAIALAKHRRIRVPGYLYACRREHYKMTTDSCEGLTTIKPNEKQARVEDPVRRRQLFTSLIGGPEAGQLALRLTRGLRLRPCRVDCGYLRPGSVRQFIVRLINWGPETAWFRVRSPPTPESGIQVFYKPGPVPAGLSRAIRVQVQAVQPEKEQSTLDHEKHSVTLRIESPVEGAGSECEDMKTVFFGRTITLETDTHIIRLPITGRIIQN</sequence>
<evidence type="ECO:0000313" key="3">
    <source>
        <dbReference type="Proteomes" id="UP000272942"/>
    </source>
</evidence>
<dbReference type="Pfam" id="PF14874">
    <property type="entry name" value="PapD-like"/>
    <property type="match status" value="1"/>
</dbReference>
<dbReference type="InterPro" id="IPR026173">
    <property type="entry name" value="SPAG17"/>
</dbReference>
<name>A0A183A634_9TREM</name>
<dbReference type="GO" id="GO:1904158">
    <property type="term" value="P:axonemal central apparatus assembly"/>
    <property type="evidence" value="ECO:0007669"/>
    <property type="project" value="TreeGrafter"/>
</dbReference>
<evidence type="ECO:0000313" key="4">
    <source>
        <dbReference type="WBParaSite" id="ECPE_0000241901-mRNA-1"/>
    </source>
</evidence>
<reference evidence="2 3" key="2">
    <citation type="submission" date="2018-11" db="EMBL/GenBank/DDBJ databases">
        <authorList>
            <consortium name="Pathogen Informatics"/>
        </authorList>
    </citation>
    <scope>NUCLEOTIDE SEQUENCE [LARGE SCALE GENOMIC DNA]</scope>
    <source>
        <strain evidence="2 3">Egypt</strain>
    </source>
</reference>
<evidence type="ECO:0000256" key="1">
    <source>
        <dbReference type="SAM" id="MobiDB-lite"/>
    </source>
</evidence>
<accession>A0A183A634</accession>
<feature type="region of interest" description="Disordered" evidence="1">
    <location>
        <begin position="107"/>
        <end position="137"/>
    </location>
</feature>
<keyword evidence="3" id="KW-1185">Reference proteome</keyword>
<dbReference type="WBParaSite" id="ECPE_0000241901-mRNA-1">
    <property type="protein sequence ID" value="ECPE_0000241901-mRNA-1"/>
    <property type="gene ID" value="ECPE_0000241901"/>
</dbReference>
<evidence type="ECO:0000313" key="2">
    <source>
        <dbReference type="EMBL" id="VDP66415.1"/>
    </source>
</evidence>
<feature type="region of interest" description="Disordered" evidence="1">
    <location>
        <begin position="1"/>
        <end position="25"/>
    </location>
</feature>
<dbReference type="Proteomes" id="UP000272942">
    <property type="component" value="Unassembled WGS sequence"/>
</dbReference>
<organism evidence="4">
    <name type="scientific">Echinostoma caproni</name>
    <dbReference type="NCBI Taxonomy" id="27848"/>
    <lineage>
        <taxon>Eukaryota</taxon>
        <taxon>Metazoa</taxon>
        <taxon>Spiralia</taxon>
        <taxon>Lophotrochozoa</taxon>
        <taxon>Platyhelminthes</taxon>
        <taxon>Trematoda</taxon>
        <taxon>Digenea</taxon>
        <taxon>Plagiorchiida</taxon>
        <taxon>Echinostomata</taxon>
        <taxon>Echinostomatoidea</taxon>
        <taxon>Echinostomatidae</taxon>
        <taxon>Echinostoma</taxon>
    </lineage>
</organism>
<dbReference type="PANTHER" id="PTHR21963:SF1">
    <property type="entry name" value="SPERM-ASSOCIATED ANTIGEN 17"/>
    <property type="match status" value="1"/>
</dbReference>
<protein>
    <submittedName>
        <fullName evidence="4">MSP domain-containing protein</fullName>
    </submittedName>
</protein>
<feature type="compositionally biased region" description="Low complexity" evidence="1">
    <location>
        <begin position="126"/>
        <end position="137"/>
    </location>
</feature>
<dbReference type="OrthoDB" id="10257153at2759"/>
<dbReference type="EMBL" id="UZAN01039600">
    <property type="protein sequence ID" value="VDP66415.1"/>
    <property type="molecule type" value="Genomic_DNA"/>
</dbReference>
<dbReference type="PANTHER" id="PTHR21963">
    <property type="entry name" value="PF6"/>
    <property type="match status" value="1"/>
</dbReference>
<dbReference type="GO" id="GO:1990716">
    <property type="term" value="C:axonemal central apparatus"/>
    <property type="evidence" value="ECO:0007669"/>
    <property type="project" value="TreeGrafter"/>
</dbReference>